<dbReference type="SUPFAM" id="SSF52833">
    <property type="entry name" value="Thioredoxin-like"/>
    <property type="match status" value="1"/>
</dbReference>
<protein>
    <submittedName>
        <fullName evidence="1">Lipoprotein</fullName>
    </submittedName>
</protein>
<dbReference type="Proteomes" id="UP000255125">
    <property type="component" value="Unassembled WGS sequence"/>
</dbReference>
<gene>
    <name evidence="1" type="ORF">NCTC10392_02122</name>
</gene>
<accession>A0A379IBG3</accession>
<proteinExistence type="predicted"/>
<dbReference type="InterPro" id="IPR036249">
    <property type="entry name" value="Thioredoxin-like_sf"/>
</dbReference>
<evidence type="ECO:0000313" key="2">
    <source>
        <dbReference type="Proteomes" id="UP000255125"/>
    </source>
</evidence>
<keyword evidence="1" id="KW-0449">Lipoprotein</keyword>
<evidence type="ECO:0000313" key="1">
    <source>
        <dbReference type="EMBL" id="SUD30210.1"/>
    </source>
</evidence>
<reference evidence="1 2" key="1">
    <citation type="submission" date="2018-06" db="EMBL/GenBank/DDBJ databases">
        <authorList>
            <consortium name="Pathogen Informatics"/>
            <person name="Doyle S."/>
        </authorList>
    </citation>
    <scope>NUCLEOTIDE SEQUENCE [LARGE SCALE GENOMIC DNA]</scope>
    <source>
        <strain evidence="1 2">NCTC10392</strain>
    </source>
</reference>
<dbReference type="EMBL" id="UGUS01000002">
    <property type="protein sequence ID" value="SUD30210.1"/>
    <property type="molecule type" value="Genomic_DNA"/>
</dbReference>
<dbReference type="Gene3D" id="3.40.30.10">
    <property type="entry name" value="Glutaredoxin"/>
    <property type="match status" value="1"/>
</dbReference>
<sequence>MSGWNLPVARICWVDAGHNGGAVQRYGIFHLPALFVVCEGQLHGALQMGLNASDLSDAINEALKQEPEELP</sequence>
<dbReference type="AlphaFoldDB" id="A0A379IBG3"/>
<name>A0A379IBG3_PSEFL</name>
<organism evidence="1 2">
    <name type="scientific">Pseudomonas fluorescens</name>
    <dbReference type="NCBI Taxonomy" id="294"/>
    <lineage>
        <taxon>Bacteria</taxon>
        <taxon>Pseudomonadati</taxon>
        <taxon>Pseudomonadota</taxon>
        <taxon>Gammaproteobacteria</taxon>
        <taxon>Pseudomonadales</taxon>
        <taxon>Pseudomonadaceae</taxon>
        <taxon>Pseudomonas</taxon>
    </lineage>
</organism>